<evidence type="ECO:0000256" key="2">
    <source>
        <dbReference type="ARBA" id="ARBA00009749"/>
    </source>
</evidence>
<keyword evidence="8" id="KW-0129">CBS domain</keyword>
<dbReference type="SUPFAM" id="SSF158791">
    <property type="entry name" value="MgtE N-terminal domain-like"/>
    <property type="match status" value="1"/>
</dbReference>
<evidence type="ECO:0000313" key="12">
    <source>
        <dbReference type="Proteomes" id="UP000001933"/>
    </source>
</evidence>
<keyword evidence="9" id="KW-1003">Cell membrane</keyword>
<feature type="transmembrane region" description="Helical" evidence="9">
    <location>
        <begin position="295"/>
        <end position="313"/>
    </location>
</feature>
<evidence type="ECO:0000256" key="1">
    <source>
        <dbReference type="ARBA" id="ARBA00004141"/>
    </source>
</evidence>
<keyword evidence="4 9" id="KW-0812">Transmembrane</keyword>
<dbReference type="SUPFAM" id="SSF161093">
    <property type="entry name" value="MgtE membrane domain-like"/>
    <property type="match status" value="1"/>
</dbReference>
<feature type="transmembrane region" description="Helical" evidence="9">
    <location>
        <begin position="367"/>
        <end position="389"/>
    </location>
</feature>
<keyword evidence="3 9" id="KW-0813">Transport</keyword>
<dbReference type="SMART" id="SM00924">
    <property type="entry name" value="MgtE_N"/>
    <property type="match status" value="1"/>
</dbReference>
<dbReference type="CDD" id="cd04606">
    <property type="entry name" value="CBS_pair_Mg_transporter"/>
    <property type="match status" value="1"/>
</dbReference>
<dbReference type="InterPro" id="IPR006669">
    <property type="entry name" value="MgtE_transporter"/>
</dbReference>
<proteinExistence type="inferred from homology"/>
<sequence>MHTHMTTDTLNEFHTKTLKLLKKLIGENREFDIIDLFSQMHPADIAYLIDILQDEEKVRLFSLLDIEKASDVILEISDASKDRIIEELSSEKLTKIIDEMDSDDAADFIAELPEEQAETVLAGIEPEDVEDVKKLLQYPEDTAGGIMQSELVSVPDTALIRDAVSAVIQAAEETEDIYSIFVVDAEGHLVGTVPLQQLITARRNSPVISSIERDIPRVTVDVDQEQVVQIFKKYDLVTLPVVDEDERLVGRITVDDVVDVMEEETSEDIYRIAGVGEDDSPLSGPVQSVRKRLPWLYFNLLTALCSALVIGFFEDTIKLVVALAVFMPVVAGLGGNAGGQTLVLIVRGLALGELTLENARKTLFKELLVGVANGLAVGVVVGIVCYLWKGNFLLGGILFMAMTINILVGTLAGTLIPLTLKWLKLDPALGSNVFVTALTDVCGFLSFLGLATLFLKLLT</sequence>
<dbReference type="Pfam" id="PF00571">
    <property type="entry name" value="CBS"/>
    <property type="match status" value="2"/>
</dbReference>
<keyword evidence="6 9" id="KW-1133">Transmembrane helix</keyword>
<dbReference type="EMBL" id="CP000252">
    <property type="protein sequence ID" value="ABC78092.1"/>
    <property type="molecule type" value="Genomic_DNA"/>
</dbReference>
<dbReference type="KEGG" id="sat:SYN_01534"/>
<evidence type="ECO:0000256" key="5">
    <source>
        <dbReference type="ARBA" id="ARBA00022842"/>
    </source>
</evidence>
<name>Q2LVI2_SYNAS</name>
<comment type="similarity">
    <text evidence="2 9">Belongs to the SLC41A transporter family.</text>
</comment>
<keyword evidence="7 9" id="KW-0472">Membrane</keyword>
<keyword evidence="9" id="KW-0479">Metal-binding</keyword>
<comment type="subcellular location">
    <subcellularLocation>
        <location evidence="9">Cell membrane</location>
        <topology evidence="9">Multi-pass membrane protein</topology>
    </subcellularLocation>
    <subcellularLocation>
        <location evidence="1">Membrane</location>
        <topology evidence="1">Multi-pass membrane protein</topology>
    </subcellularLocation>
</comment>
<keyword evidence="12" id="KW-1185">Reference proteome</keyword>
<dbReference type="Gene3D" id="3.10.580.10">
    <property type="entry name" value="CBS-domain"/>
    <property type="match status" value="1"/>
</dbReference>
<dbReference type="Gene3D" id="1.10.357.20">
    <property type="entry name" value="SLC41 divalent cation transporters, integral membrane domain"/>
    <property type="match status" value="1"/>
</dbReference>
<dbReference type="Proteomes" id="UP000001933">
    <property type="component" value="Chromosome"/>
</dbReference>
<dbReference type="InterPro" id="IPR000644">
    <property type="entry name" value="CBS_dom"/>
</dbReference>
<dbReference type="Pfam" id="PF01769">
    <property type="entry name" value="MgtE"/>
    <property type="match status" value="1"/>
</dbReference>
<dbReference type="GO" id="GO:0015095">
    <property type="term" value="F:magnesium ion transmembrane transporter activity"/>
    <property type="evidence" value="ECO:0007669"/>
    <property type="project" value="UniProtKB-UniRule"/>
</dbReference>
<dbReference type="InterPro" id="IPR006667">
    <property type="entry name" value="SLC41_membr_dom"/>
</dbReference>
<evidence type="ECO:0000256" key="3">
    <source>
        <dbReference type="ARBA" id="ARBA00022448"/>
    </source>
</evidence>
<protein>
    <recommendedName>
        <fullName evidence="9">Magnesium transporter MgtE</fullName>
    </recommendedName>
</protein>
<dbReference type="PROSITE" id="PS51371">
    <property type="entry name" value="CBS"/>
    <property type="match status" value="2"/>
</dbReference>
<dbReference type="STRING" id="56780.SYN_01534"/>
<comment type="subunit">
    <text evidence="9">Homodimer.</text>
</comment>
<dbReference type="SUPFAM" id="SSF54631">
    <property type="entry name" value="CBS-domain pair"/>
    <property type="match status" value="1"/>
</dbReference>
<evidence type="ECO:0000256" key="4">
    <source>
        <dbReference type="ARBA" id="ARBA00022692"/>
    </source>
</evidence>
<reference evidence="11 12" key="1">
    <citation type="journal article" date="2007" name="Proc. Natl. Acad. Sci. U.S.A.">
        <title>The genome of Syntrophus aciditrophicus: life at the thermodynamic limit of microbial growth.</title>
        <authorList>
            <person name="McInerney M.J."/>
            <person name="Rohlin L."/>
            <person name="Mouttaki H."/>
            <person name="Kim U."/>
            <person name="Krupp R.S."/>
            <person name="Rios-Hernandez L."/>
            <person name="Sieber J."/>
            <person name="Struchtemeyer C.G."/>
            <person name="Bhattacharyya A."/>
            <person name="Campbell J.W."/>
            <person name="Gunsalus R.P."/>
        </authorList>
    </citation>
    <scope>NUCLEOTIDE SEQUENCE [LARGE SCALE GENOMIC DNA]</scope>
    <source>
        <strain evidence="11 12">SB</strain>
    </source>
</reference>
<evidence type="ECO:0000256" key="7">
    <source>
        <dbReference type="ARBA" id="ARBA00023136"/>
    </source>
</evidence>
<evidence type="ECO:0000256" key="6">
    <source>
        <dbReference type="ARBA" id="ARBA00022989"/>
    </source>
</evidence>
<dbReference type="NCBIfam" id="TIGR00400">
    <property type="entry name" value="mgtE"/>
    <property type="match status" value="1"/>
</dbReference>
<feature type="transmembrane region" description="Helical" evidence="9">
    <location>
        <begin position="395"/>
        <end position="420"/>
    </location>
</feature>
<evidence type="ECO:0000259" key="10">
    <source>
        <dbReference type="PROSITE" id="PS51371"/>
    </source>
</evidence>
<dbReference type="InterPro" id="IPR006668">
    <property type="entry name" value="Mg_transptr_MgtE_intracell_dom"/>
</dbReference>
<gene>
    <name evidence="11" type="ORF">SYN_01534</name>
</gene>
<keyword evidence="5 9" id="KW-0460">Magnesium</keyword>
<dbReference type="GO" id="GO:0046872">
    <property type="term" value="F:metal ion binding"/>
    <property type="evidence" value="ECO:0007669"/>
    <property type="project" value="UniProtKB-KW"/>
</dbReference>
<evidence type="ECO:0000256" key="9">
    <source>
        <dbReference type="RuleBase" id="RU362011"/>
    </source>
</evidence>
<dbReference type="InterPro" id="IPR036739">
    <property type="entry name" value="SLC41_membr_dom_sf"/>
</dbReference>
<dbReference type="InterPro" id="IPR046342">
    <property type="entry name" value="CBS_dom_sf"/>
</dbReference>
<comment type="function">
    <text evidence="9">Acts as a magnesium transporter.</text>
</comment>
<dbReference type="HOGENOM" id="CLU_037408_1_1_7"/>
<dbReference type="SMART" id="SM00116">
    <property type="entry name" value="CBS"/>
    <property type="match status" value="2"/>
</dbReference>
<dbReference type="eggNOG" id="COG2239">
    <property type="taxonomic scope" value="Bacteria"/>
</dbReference>
<feature type="domain" description="CBS" evidence="10">
    <location>
        <begin position="147"/>
        <end position="210"/>
    </location>
</feature>
<evidence type="ECO:0000256" key="8">
    <source>
        <dbReference type="PROSITE-ProRule" id="PRU00703"/>
    </source>
</evidence>
<dbReference type="PANTHER" id="PTHR43773">
    <property type="entry name" value="MAGNESIUM TRANSPORTER MGTE"/>
    <property type="match status" value="1"/>
</dbReference>
<feature type="domain" description="CBS" evidence="10">
    <location>
        <begin position="211"/>
        <end position="267"/>
    </location>
</feature>
<dbReference type="PANTHER" id="PTHR43773:SF1">
    <property type="entry name" value="MAGNESIUM TRANSPORTER MGTE"/>
    <property type="match status" value="1"/>
</dbReference>
<evidence type="ECO:0000313" key="11">
    <source>
        <dbReference type="EMBL" id="ABC78092.1"/>
    </source>
</evidence>
<feature type="transmembrane region" description="Helical" evidence="9">
    <location>
        <begin position="319"/>
        <end position="346"/>
    </location>
</feature>
<dbReference type="AlphaFoldDB" id="Q2LVI2"/>
<feature type="transmembrane region" description="Helical" evidence="9">
    <location>
        <begin position="432"/>
        <end position="455"/>
    </location>
</feature>
<dbReference type="Gene3D" id="1.25.60.10">
    <property type="entry name" value="MgtE N-terminal domain-like"/>
    <property type="match status" value="1"/>
</dbReference>
<dbReference type="InterPro" id="IPR038076">
    <property type="entry name" value="MgtE_N_sf"/>
</dbReference>
<organism evidence="11 12">
    <name type="scientific">Syntrophus aciditrophicus (strain SB)</name>
    <dbReference type="NCBI Taxonomy" id="56780"/>
    <lineage>
        <taxon>Bacteria</taxon>
        <taxon>Pseudomonadati</taxon>
        <taxon>Thermodesulfobacteriota</taxon>
        <taxon>Syntrophia</taxon>
        <taxon>Syntrophales</taxon>
        <taxon>Syntrophaceae</taxon>
        <taxon>Syntrophus</taxon>
    </lineage>
</organism>
<dbReference type="InParanoid" id="Q2LVI2"/>
<accession>Q2LVI2</accession>
<dbReference type="GO" id="GO:0005886">
    <property type="term" value="C:plasma membrane"/>
    <property type="evidence" value="ECO:0007669"/>
    <property type="project" value="UniProtKB-SubCell"/>
</dbReference>
<dbReference type="Pfam" id="PF03448">
    <property type="entry name" value="MgtE_N"/>
    <property type="match status" value="1"/>
</dbReference>